<keyword evidence="10" id="KW-1185">Reference proteome</keyword>
<dbReference type="Proteomes" id="UP000184699">
    <property type="component" value="Unassembled WGS sequence"/>
</dbReference>
<dbReference type="STRING" id="232089.SAMN05443544_1882"/>
<dbReference type="PROSITE" id="PS50850">
    <property type="entry name" value="MFS"/>
    <property type="match status" value="1"/>
</dbReference>
<keyword evidence="5 7" id="KW-1133">Transmembrane helix</keyword>
<feature type="transmembrane region" description="Helical" evidence="7">
    <location>
        <begin position="238"/>
        <end position="257"/>
    </location>
</feature>
<dbReference type="PANTHER" id="PTHR42718">
    <property type="entry name" value="MAJOR FACILITATOR SUPERFAMILY MULTIDRUG TRANSPORTER MFSC"/>
    <property type="match status" value="1"/>
</dbReference>
<feature type="transmembrane region" description="Helical" evidence="7">
    <location>
        <begin position="350"/>
        <end position="368"/>
    </location>
</feature>
<dbReference type="GO" id="GO:0022857">
    <property type="term" value="F:transmembrane transporter activity"/>
    <property type="evidence" value="ECO:0007669"/>
    <property type="project" value="InterPro"/>
</dbReference>
<evidence type="ECO:0000313" key="9">
    <source>
        <dbReference type="EMBL" id="SIN92223.1"/>
    </source>
</evidence>
<dbReference type="Gene3D" id="1.20.1250.20">
    <property type="entry name" value="MFS general substrate transporter like domains"/>
    <property type="match status" value="1"/>
</dbReference>
<feature type="transmembrane region" description="Helical" evidence="7">
    <location>
        <begin position="97"/>
        <end position="116"/>
    </location>
</feature>
<keyword evidence="6 7" id="KW-0472">Membrane</keyword>
<dbReference type="Pfam" id="PF07690">
    <property type="entry name" value="MFS_1"/>
    <property type="match status" value="1"/>
</dbReference>
<dbReference type="InterPro" id="IPR011701">
    <property type="entry name" value="MFS"/>
</dbReference>
<dbReference type="AlphaFoldDB" id="A0A1N6FAC0"/>
<feature type="transmembrane region" description="Helical" evidence="7">
    <location>
        <begin position="263"/>
        <end position="284"/>
    </location>
</feature>
<evidence type="ECO:0000256" key="1">
    <source>
        <dbReference type="ARBA" id="ARBA00004651"/>
    </source>
</evidence>
<keyword evidence="2" id="KW-0813">Transport</keyword>
<organism evidence="9 10">
    <name type="scientific">Agromyces cerinus subsp. cerinus</name>
    <dbReference type="NCBI Taxonomy" id="232089"/>
    <lineage>
        <taxon>Bacteria</taxon>
        <taxon>Bacillati</taxon>
        <taxon>Actinomycetota</taxon>
        <taxon>Actinomycetes</taxon>
        <taxon>Micrococcales</taxon>
        <taxon>Microbacteriaceae</taxon>
        <taxon>Agromyces</taxon>
    </lineage>
</organism>
<name>A0A1N6FAC0_9MICO</name>
<feature type="transmembrane region" description="Helical" evidence="7">
    <location>
        <begin position="122"/>
        <end position="143"/>
    </location>
</feature>
<dbReference type="SUPFAM" id="SSF103473">
    <property type="entry name" value="MFS general substrate transporter"/>
    <property type="match status" value="1"/>
</dbReference>
<dbReference type="GO" id="GO:0005886">
    <property type="term" value="C:plasma membrane"/>
    <property type="evidence" value="ECO:0007669"/>
    <property type="project" value="UniProtKB-SubCell"/>
</dbReference>
<feature type="transmembrane region" description="Helical" evidence="7">
    <location>
        <begin position="181"/>
        <end position="206"/>
    </location>
</feature>
<dbReference type="InterPro" id="IPR020846">
    <property type="entry name" value="MFS_dom"/>
</dbReference>
<dbReference type="InterPro" id="IPR036259">
    <property type="entry name" value="MFS_trans_sf"/>
</dbReference>
<feature type="transmembrane region" description="Helical" evidence="7">
    <location>
        <begin position="309"/>
        <end position="330"/>
    </location>
</feature>
<reference evidence="10" key="1">
    <citation type="submission" date="2016-11" db="EMBL/GenBank/DDBJ databases">
        <authorList>
            <person name="Varghese N."/>
            <person name="Submissions S."/>
        </authorList>
    </citation>
    <scope>NUCLEOTIDE SEQUENCE [LARGE SCALE GENOMIC DNA]</scope>
    <source>
        <strain evidence="10">DSM 8595</strain>
    </source>
</reference>
<keyword evidence="3" id="KW-1003">Cell membrane</keyword>
<evidence type="ECO:0000256" key="2">
    <source>
        <dbReference type="ARBA" id="ARBA00022448"/>
    </source>
</evidence>
<evidence type="ECO:0000259" key="8">
    <source>
        <dbReference type="PROSITE" id="PS50850"/>
    </source>
</evidence>
<sequence length="542" mass="55966">MEIDRQGNTMASATTRAAETTRRAGLREWFGLAVLAMAALVIAIDTSVVLLALPSIAVELGGDASQQLWIVDAYGFALAGLLVAFGGLADRLGRRRMAMLGAATVAIASAVAAFAPSPDVLIAARALMGVGAAALTPALYGLLTGMFRDDRQRSVALGIFMTCLMGGMIIGPLVGGVALSSFWWGSVFLIAVPVMALVCAMLPFVVGEGVDNRGDGAGDGDGDGNGKEPRANPHRRRIDAVSVPLSLLAVLPIVFGLKESARVGIQWAPVVAIVLGACFLVAFVRRQQRLADDPHHEPLLDLSMFRRRGFSLVLVSLFLMTMLTGPLMMLNTQYFQLVAGADVLTAGLHTVPPAIVGVVGFVMMPLVARRIRPGFVIGAGLALTVVGLLVMAQISPSTGPWPLILGFSLVSFGAAPLPTLGTNLIIGSVPLEKASSAASTSETSGQLGYALGIAVLGSIVTAVYRSQMTTSSEPGTAAAGAVESLAGAVDLAVSTGDDVLRAASAAAYCSGVQASALVAAVIMAILAVVTAVRLRHIERFER</sequence>
<comment type="subcellular location">
    <subcellularLocation>
        <location evidence="1">Cell membrane</location>
        <topology evidence="1">Multi-pass membrane protein</topology>
    </subcellularLocation>
</comment>
<evidence type="ECO:0000313" key="10">
    <source>
        <dbReference type="Proteomes" id="UP000184699"/>
    </source>
</evidence>
<dbReference type="PANTHER" id="PTHR42718:SF47">
    <property type="entry name" value="METHYL VIOLOGEN RESISTANCE PROTEIN SMVA"/>
    <property type="match status" value="1"/>
</dbReference>
<accession>A0A1N6FAC0</accession>
<evidence type="ECO:0000256" key="3">
    <source>
        <dbReference type="ARBA" id="ARBA00022475"/>
    </source>
</evidence>
<feature type="transmembrane region" description="Helical" evidence="7">
    <location>
        <begin position="401"/>
        <end position="426"/>
    </location>
</feature>
<feature type="transmembrane region" description="Helical" evidence="7">
    <location>
        <begin position="505"/>
        <end position="532"/>
    </location>
</feature>
<evidence type="ECO:0000256" key="5">
    <source>
        <dbReference type="ARBA" id="ARBA00022989"/>
    </source>
</evidence>
<feature type="transmembrane region" description="Helical" evidence="7">
    <location>
        <begin position="29"/>
        <end position="56"/>
    </location>
</feature>
<proteinExistence type="predicted"/>
<protein>
    <submittedName>
        <fullName evidence="9">MFS transporter, DHA2 family, multidrug resistance protein</fullName>
    </submittedName>
</protein>
<gene>
    <name evidence="9" type="ORF">SAMN05443544_1882</name>
</gene>
<feature type="transmembrane region" description="Helical" evidence="7">
    <location>
        <begin position="68"/>
        <end position="85"/>
    </location>
</feature>
<feature type="transmembrane region" description="Helical" evidence="7">
    <location>
        <begin position="375"/>
        <end position="395"/>
    </location>
</feature>
<evidence type="ECO:0000256" key="4">
    <source>
        <dbReference type="ARBA" id="ARBA00022692"/>
    </source>
</evidence>
<dbReference type="CDD" id="cd17321">
    <property type="entry name" value="MFS_MMR_MDR_like"/>
    <property type="match status" value="1"/>
</dbReference>
<feature type="transmembrane region" description="Helical" evidence="7">
    <location>
        <begin position="447"/>
        <end position="464"/>
    </location>
</feature>
<evidence type="ECO:0000256" key="6">
    <source>
        <dbReference type="ARBA" id="ARBA00023136"/>
    </source>
</evidence>
<dbReference type="EMBL" id="FSRJ01000002">
    <property type="protein sequence ID" value="SIN92223.1"/>
    <property type="molecule type" value="Genomic_DNA"/>
</dbReference>
<keyword evidence="4 7" id="KW-0812">Transmembrane</keyword>
<evidence type="ECO:0000256" key="7">
    <source>
        <dbReference type="SAM" id="Phobius"/>
    </source>
</evidence>
<feature type="transmembrane region" description="Helical" evidence="7">
    <location>
        <begin position="155"/>
        <end position="175"/>
    </location>
</feature>
<feature type="domain" description="Major facilitator superfamily (MFS) profile" evidence="8">
    <location>
        <begin position="31"/>
        <end position="538"/>
    </location>
</feature>